<accession>A0AAW5QYB9</accession>
<dbReference type="GO" id="GO:0006635">
    <property type="term" value="P:fatty acid beta-oxidation"/>
    <property type="evidence" value="ECO:0007669"/>
    <property type="project" value="TreeGrafter"/>
</dbReference>
<evidence type="ECO:0000313" key="4">
    <source>
        <dbReference type="Proteomes" id="UP001320898"/>
    </source>
</evidence>
<evidence type="ECO:0000313" key="3">
    <source>
        <dbReference type="EMBL" id="MCT8971359.1"/>
    </source>
</evidence>
<dbReference type="RefSeq" id="WP_261615011.1">
    <property type="nucleotide sequence ID" value="NZ_JALIDZ010000002.1"/>
</dbReference>
<dbReference type="InterPro" id="IPR001753">
    <property type="entry name" value="Enoyl-CoA_hydra/iso"/>
</dbReference>
<name>A0AAW5QYB9_9HYPH</name>
<dbReference type="Pfam" id="PF00378">
    <property type="entry name" value="ECH_1"/>
    <property type="match status" value="1"/>
</dbReference>
<organism evidence="3 4">
    <name type="scientific">Microbaculum marinisediminis</name>
    <dbReference type="NCBI Taxonomy" id="2931392"/>
    <lineage>
        <taxon>Bacteria</taxon>
        <taxon>Pseudomonadati</taxon>
        <taxon>Pseudomonadota</taxon>
        <taxon>Alphaproteobacteria</taxon>
        <taxon>Hyphomicrobiales</taxon>
        <taxon>Tepidamorphaceae</taxon>
        <taxon>Microbaculum</taxon>
    </lineage>
</organism>
<dbReference type="GO" id="GO:0016829">
    <property type="term" value="F:lyase activity"/>
    <property type="evidence" value="ECO:0007669"/>
    <property type="project" value="UniProtKB-KW"/>
</dbReference>
<protein>
    <submittedName>
        <fullName evidence="3">Enoyl-CoA hydratase/isomerase family protein</fullName>
    </submittedName>
</protein>
<dbReference type="InterPro" id="IPR014748">
    <property type="entry name" value="Enoyl-CoA_hydra_C"/>
</dbReference>
<dbReference type="Gene3D" id="3.90.226.10">
    <property type="entry name" value="2-enoyl-CoA Hydratase, Chain A, domain 1"/>
    <property type="match status" value="1"/>
</dbReference>
<dbReference type="PANTHER" id="PTHR11941:SF54">
    <property type="entry name" value="ENOYL-COA HYDRATASE, MITOCHONDRIAL"/>
    <property type="match status" value="1"/>
</dbReference>
<evidence type="ECO:0000256" key="2">
    <source>
        <dbReference type="ARBA" id="ARBA00023239"/>
    </source>
</evidence>
<evidence type="ECO:0000256" key="1">
    <source>
        <dbReference type="ARBA" id="ARBA00005254"/>
    </source>
</evidence>
<dbReference type="EMBL" id="JALIDZ010000002">
    <property type="protein sequence ID" value="MCT8971359.1"/>
    <property type="molecule type" value="Genomic_DNA"/>
</dbReference>
<comment type="similarity">
    <text evidence="1">Belongs to the enoyl-CoA hydratase/isomerase family.</text>
</comment>
<reference evidence="3 4" key="1">
    <citation type="submission" date="2022-04" db="EMBL/GenBank/DDBJ databases">
        <authorList>
            <person name="Ye Y.-Q."/>
            <person name="Du Z.-J."/>
        </authorList>
    </citation>
    <scope>NUCLEOTIDE SEQUENCE [LARGE SCALE GENOMIC DNA]</scope>
    <source>
        <strain evidence="3 4">A6E488</strain>
    </source>
</reference>
<sequence length="263" mass="28160">MQDAETNAPVIFGVEDGIARITLNRPDRRNAIDVETANRLTALWRQVDEDASILAVVVDAADCGTFCAGMDLKDMAAIRAAGDDPLKRMEDPFQERMREVTKPIVCALVGHFAGAGVLIAMGADIRIGLSGSVAMISEARFGRGTSWAVPLLWMLPQPVLSEMMLTGDPVAVEELAQHGFVNHVEQSVTDVRARAMALARRIAENAPLSVRAAKASLAAGMDLGCAGGLARAAELHRTVYASEDAGEGARAFAKKRKPRWLGR</sequence>
<gene>
    <name evidence="3" type="ORF">MUB46_05740</name>
</gene>
<dbReference type="Gene3D" id="1.10.12.10">
    <property type="entry name" value="Lyase 2-enoyl-coa Hydratase, Chain A, domain 2"/>
    <property type="match status" value="1"/>
</dbReference>
<proteinExistence type="inferred from homology"/>
<keyword evidence="2" id="KW-0456">Lyase</keyword>
<dbReference type="InterPro" id="IPR029045">
    <property type="entry name" value="ClpP/crotonase-like_dom_sf"/>
</dbReference>
<comment type="caution">
    <text evidence="3">The sequence shown here is derived from an EMBL/GenBank/DDBJ whole genome shotgun (WGS) entry which is preliminary data.</text>
</comment>
<dbReference type="PANTHER" id="PTHR11941">
    <property type="entry name" value="ENOYL-COA HYDRATASE-RELATED"/>
    <property type="match status" value="1"/>
</dbReference>
<dbReference type="AlphaFoldDB" id="A0AAW5QYB9"/>
<dbReference type="Proteomes" id="UP001320898">
    <property type="component" value="Unassembled WGS sequence"/>
</dbReference>
<keyword evidence="4" id="KW-1185">Reference proteome</keyword>
<dbReference type="SUPFAM" id="SSF52096">
    <property type="entry name" value="ClpP/crotonase"/>
    <property type="match status" value="1"/>
</dbReference>
<dbReference type="CDD" id="cd06558">
    <property type="entry name" value="crotonase-like"/>
    <property type="match status" value="1"/>
</dbReference>